<keyword evidence="2" id="KW-1133">Transmembrane helix</keyword>
<gene>
    <name evidence="3" type="ORF">KIN_39210</name>
</gene>
<feature type="transmembrane region" description="Helical" evidence="2">
    <location>
        <begin position="107"/>
        <end position="125"/>
    </location>
</feature>
<dbReference type="Proteomes" id="UP000436822">
    <property type="component" value="Unassembled WGS sequence"/>
</dbReference>
<proteinExistence type="predicted"/>
<accession>A0A6N6JLK8</accession>
<name>A0A6N6JLK8_9RHOB</name>
<evidence type="ECO:0000256" key="2">
    <source>
        <dbReference type="SAM" id="Phobius"/>
    </source>
</evidence>
<keyword evidence="4" id="KW-1185">Reference proteome</keyword>
<evidence type="ECO:0008006" key="5">
    <source>
        <dbReference type="Google" id="ProtNLM"/>
    </source>
</evidence>
<comment type="caution">
    <text evidence="3">The sequence shown here is derived from an EMBL/GenBank/DDBJ whole genome shotgun (WGS) entry which is preliminary data.</text>
</comment>
<evidence type="ECO:0000313" key="4">
    <source>
        <dbReference type="Proteomes" id="UP000436822"/>
    </source>
</evidence>
<sequence>MGLIRAIFGGGAQSVGTAITNVAEVFTPNATRQMELGHERYVAALDQHGTEFEHGRLGLFDRLMNGLNRLPRPMLALGTLGLFVYAMVDPAAFSARMQGLAYVPDPLWWLLGAIVSFYFGAREMYYLRGGTDKTPAPKAAPKRPTKPTAAPARKPARSSGSDNPALTAWRAGRSHQKK</sequence>
<dbReference type="InterPro" id="IPR021497">
    <property type="entry name" value="GTA_holin_3TM"/>
</dbReference>
<keyword evidence="2" id="KW-0472">Membrane</keyword>
<feature type="region of interest" description="Disordered" evidence="1">
    <location>
        <begin position="131"/>
        <end position="178"/>
    </location>
</feature>
<organism evidence="3 4">
    <name type="scientific">Litoreibacter roseus</name>
    <dbReference type="NCBI Taxonomy" id="2601869"/>
    <lineage>
        <taxon>Bacteria</taxon>
        <taxon>Pseudomonadati</taxon>
        <taxon>Pseudomonadota</taxon>
        <taxon>Alphaproteobacteria</taxon>
        <taxon>Rhodobacterales</taxon>
        <taxon>Roseobacteraceae</taxon>
        <taxon>Litoreibacter</taxon>
    </lineage>
</organism>
<reference evidence="3 4" key="1">
    <citation type="submission" date="2019-12" db="EMBL/GenBank/DDBJ databases">
        <title>Litoreibacter badius sp. nov., a novel bacteriochlorophyll a-containing bacterium in the genus Litoreibacter.</title>
        <authorList>
            <person name="Kanamuro M."/>
            <person name="Takabe Y."/>
            <person name="Mori K."/>
            <person name="Takaichi S."/>
            <person name="Hanada S."/>
        </authorList>
    </citation>
    <scope>NUCLEOTIDE SEQUENCE [LARGE SCALE GENOMIC DNA]</scope>
    <source>
        <strain evidence="3 4">K6</strain>
    </source>
</reference>
<dbReference type="AlphaFoldDB" id="A0A6N6JLK8"/>
<evidence type="ECO:0000256" key="1">
    <source>
        <dbReference type="SAM" id="MobiDB-lite"/>
    </source>
</evidence>
<dbReference type="OrthoDB" id="7355053at2"/>
<keyword evidence="2" id="KW-0812">Transmembrane</keyword>
<evidence type="ECO:0000313" key="3">
    <source>
        <dbReference type="EMBL" id="GFE66847.1"/>
    </source>
</evidence>
<dbReference type="Pfam" id="PF11351">
    <property type="entry name" value="GTA_holin_3TM"/>
    <property type="match status" value="1"/>
</dbReference>
<dbReference type="EMBL" id="BLJE01000006">
    <property type="protein sequence ID" value="GFE66847.1"/>
    <property type="molecule type" value="Genomic_DNA"/>
</dbReference>
<protein>
    <recommendedName>
        <fullName evidence="5">Holin of 3TMs, for gene-transfer release</fullName>
    </recommendedName>
</protein>
<dbReference type="RefSeq" id="WP_159810256.1">
    <property type="nucleotide sequence ID" value="NZ_BLJE01000006.1"/>
</dbReference>
<feature type="transmembrane region" description="Helical" evidence="2">
    <location>
        <begin position="74"/>
        <end position="95"/>
    </location>
</feature>